<dbReference type="RefSeq" id="WP_063178015.1">
    <property type="nucleotide sequence ID" value="NZ_LQRA01000024.1"/>
</dbReference>
<protein>
    <recommendedName>
        <fullName evidence="3">HTH tetR-type domain-containing protein</fullName>
    </recommendedName>
</protein>
<name>A0A161SBR0_9BACL</name>
<dbReference type="STRING" id="1007103.GCA_000213315_04611"/>
<dbReference type="PANTHER" id="PTHR43479">
    <property type="entry name" value="ACREF/ENVCD OPERON REPRESSOR-RELATED"/>
    <property type="match status" value="1"/>
</dbReference>
<dbReference type="PRINTS" id="PR00455">
    <property type="entry name" value="HTHTETR"/>
</dbReference>
<keyword evidence="1 2" id="KW-0238">DNA-binding</keyword>
<dbReference type="InterPro" id="IPR001647">
    <property type="entry name" value="HTH_TetR"/>
</dbReference>
<evidence type="ECO:0000313" key="5">
    <source>
        <dbReference type="Proteomes" id="UP000076563"/>
    </source>
</evidence>
<feature type="DNA-binding region" description="H-T-H motif" evidence="2">
    <location>
        <begin position="29"/>
        <end position="48"/>
    </location>
</feature>
<evidence type="ECO:0000256" key="2">
    <source>
        <dbReference type="PROSITE-ProRule" id="PRU00335"/>
    </source>
</evidence>
<dbReference type="EMBL" id="LQRA01000024">
    <property type="protein sequence ID" value="KZE83425.1"/>
    <property type="molecule type" value="Genomic_DNA"/>
</dbReference>
<dbReference type="GO" id="GO:0003677">
    <property type="term" value="F:DNA binding"/>
    <property type="evidence" value="ECO:0007669"/>
    <property type="project" value="UniProtKB-UniRule"/>
</dbReference>
<sequence length="300" mass="34732">MEEKWNEKKRHILLAAMKLFAANGYVQTTMQEIAEACKMSKGSVYQQFSSKEALLLDIFKFFFKRLNDGMQLVERERQLGPRERLERKILVCLHLWIEYPEFFTMQMRENGGFVNQEIRDYLKWMDTEISMFFMDSLVGIYGDGYAPYAPEGVLLLSSLLSTYMGLQLVEKITLRPDEVCSHILHIVDAVAERVLREKPRPLLNESNWPRLKEVCARNAKSAHPLLLVKRCRERLERLSEGEARNEALESLTVLEQELVEIRPRRVIVLGMLANLKRSPELADLLAELKAACKQAGLVSR</sequence>
<evidence type="ECO:0000256" key="1">
    <source>
        <dbReference type="ARBA" id="ARBA00023125"/>
    </source>
</evidence>
<dbReference type="Gene3D" id="1.10.357.10">
    <property type="entry name" value="Tetracycline Repressor, domain 2"/>
    <property type="match status" value="1"/>
</dbReference>
<keyword evidence="5" id="KW-1185">Reference proteome</keyword>
<dbReference type="PANTHER" id="PTHR43479:SF22">
    <property type="entry name" value="TRANSCRIPTIONAL REGULATOR, TETR FAMILY"/>
    <property type="match status" value="1"/>
</dbReference>
<dbReference type="Proteomes" id="UP000076563">
    <property type="component" value="Unassembled WGS sequence"/>
</dbReference>
<reference evidence="5" key="1">
    <citation type="submission" date="2016-01" db="EMBL/GenBank/DDBJ databases">
        <title>Draft genome of Chromobacterium sp. F49.</title>
        <authorList>
            <person name="Hong K.W."/>
        </authorList>
    </citation>
    <scope>NUCLEOTIDE SEQUENCE [LARGE SCALE GENOMIC DNA]</scope>
    <source>
        <strain evidence="5">M63</strain>
    </source>
</reference>
<organism evidence="4 5">
    <name type="scientific">Paenibacillus elgii</name>
    <dbReference type="NCBI Taxonomy" id="189691"/>
    <lineage>
        <taxon>Bacteria</taxon>
        <taxon>Bacillati</taxon>
        <taxon>Bacillota</taxon>
        <taxon>Bacilli</taxon>
        <taxon>Bacillales</taxon>
        <taxon>Paenibacillaceae</taxon>
        <taxon>Paenibacillus</taxon>
    </lineage>
</organism>
<accession>A0A161SBR0</accession>
<gene>
    <name evidence="4" type="ORF">AV654_07545</name>
</gene>
<dbReference type="Pfam" id="PF00440">
    <property type="entry name" value="TetR_N"/>
    <property type="match status" value="1"/>
</dbReference>
<dbReference type="PROSITE" id="PS50977">
    <property type="entry name" value="HTH_TETR_2"/>
    <property type="match status" value="1"/>
</dbReference>
<evidence type="ECO:0000259" key="3">
    <source>
        <dbReference type="PROSITE" id="PS50977"/>
    </source>
</evidence>
<proteinExistence type="predicted"/>
<dbReference type="AlphaFoldDB" id="A0A161SBR0"/>
<dbReference type="InterPro" id="IPR050624">
    <property type="entry name" value="HTH-type_Tx_Regulator"/>
</dbReference>
<dbReference type="OrthoDB" id="9812993at2"/>
<comment type="caution">
    <text evidence="4">The sequence shown here is derived from an EMBL/GenBank/DDBJ whole genome shotgun (WGS) entry which is preliminary data.</text>
</comment>
<dbReference type="eggNOG" id="COG1309">
    <property type="taxonomic scope" value="Bacteria"/>
</dbReference>
<dbReference type="InterPro" id="IPR009057">
    <property type="entry name" value="Homeodomain-like_sf"/>
</dbReference>
<feature type="domain" description="HTH tetR-type" evidence="3">
    <location>
        <begin position="6"/>
        <end position="66"/>
    </location>
</feature>
<evidence type="ECO:0000313" key="4">
    <source>
        <dbReference type="EMBL" id="KZE83425.1"/>
    </source>
</evidence>
<dbReference type="SUPFAM" id="SSF46689">
    <property type="entry name" value="Homeodomain-like"/>
    <property type="match status" value="1"/>
</dbReference>